<evidence type="ECO:0000256" key="1">
    <source>
        <dbReference type="SAM" id="MobiDB-lite"/>
    </source>
</evidence>
<reference evidence="2" key="1">
    <citation type="submission" date="2020-05" db="EMBL/GenBank/DDBJ databases">
        <title>WGS assembly of Panicum virgatum.</title>
        <authorList>
            <person name="Lovell J.T."/>
            <person name="Jenkins J."/>
            <person name="Shu S."/>
            <person name="Juenger T.E."/>
            <person name="Schmutz J."/>
        </authorList>
    </citation>
    <scope>NUCLEOTIDE SEQUENCE</scope>
    <source>
        <strain evidence="2">AP13</strain>
    </source>
</reference>
<organism evidence="2 3">
    <name type="scientific">Panicum virgatum</name>
    <name type="common">Blackwell switchgrass</name>
    <dbReference type="NCBI Taxonomy" id="38727"/>
    <lineage>
        <taxon>Eukaryota</taxon>
        <taxon>Viridiplantae</taxon>
        <taxon>Streptophyta</taxon>
        <taxon>Embryophyta</taxon>
        <taxon>Tracheophyta</taxon>
        <taxon>Spermatophyta</taxon>
        <taxon>Magnoliopsida</taxon>
        <taxon>Liliopsida</taxon>
        <taxon>Poales</taxon>
        <taxon>Poaceae</taxon>
        <taxon>PACMAD clade</taxon>
        <taxon>Panicoideae</taxon>
        <taxon>Panicodae</taxon>
        <taxon>Paniceae</taxon>
        <taxon>Panicinae</taxon>
        <taxon>Panicum</taxon>
        <taxon>Panicum sect. Hiantes</taxon>
    </lineage>
</organism>
<dbReference type="Proteomes" id="UP000823388">
    <property type="component" value="Chromosome 5N"/>
</dbReference>
<evidence type="ECO:0000313" key="3">
    <source>
        <dbReference type="Proteomes" id="UP000823388"/>
    </source>
</evidence>
<feature type="compositionally biased region" description="Basic and acidic residues" evidence="1">
    <location>
        <begin position="36"/>
        <end position="50"/>
    </location>
</feature>
<keyword evidence="3" id="KW-1185">Reference proteome</keyword>
<dbReference type="AlphaFoldDB" id="A0A8T0RTY7"/>
<name>A0A8T0RTY7_PANVG</name>
<protein>
    <submittedName>
        <fullName evidence="2">Uncharacterized protein</fullName>
    </submittedName>
</protein>
<comment type="caution">
    <text evidence="2">The sequence shown here is derived from an EMBL/GenBank/DDBJ whole genome shotgun (WGS) entry which is preliminary data.</text>
</comment>
<accession>A0A8T0RTY7</accession>
<sequence length="196" mass="20843">MAKKICACWQEISFHWNATLIGRAAGGGRGGGLPYRPDEHAPLHELRGEGQPRAARGRSRRPCARGQRAARGPKEQGGTRAQGAGRHADGLGAAPSSCSPRLLPRPDGELQTSAPGADSRPPAILVLVSSSRTAPSIHPPPAVLERPCADGAFRMDTGRRLVDRMPINPKIAVFESTQERSVQITQSVGQLFLAPQ</sequence>
<proteinExistence type="predicted"/>
<feature type="region of interest" description="Disordered" evidence="1">
    <location>
        <begin position="31"/>
        <end position="121"/>
    </location>
</feature>
<gene>
    <name evidence="2" type="ORF">PVAP13_5NG390262</name>
</gene>
<dbReference type="EMBL" id="CM029046">
    <property type="protein sequence ID" value="KAG2588904.1"/>
    <property type="molecule type" value="Genomic_DNA"/>
</dbReference>
<evidence type="ECO:0000313" key="2">
    <source>
        <dbReference type="EMBL" id="KAG2588904.1"/>
    </source>
</evidence>